<evidence type="ECO:0000256" key="1">
    <source>
        <dbReference type="ARBA" id="ARBA00004141"/>
    </source>
</evidence>
<dbReference type="STRING" id="351605.Gura_3336"/>
<accession>A5G6S5</accession>
<evidence type="ECO:0000313" key="8">
    <source>
        <dbReference type="EMBL" id="ABQ27493.1"/>
    </source>
</evidence>
<dbReference type="EMBL" id="CP000698">
    <property type="protein sequence ID" value="ABQ27493.1"/>
    <property type="molecule type" value="Genomic_DNA"/>
</dbReference>
<evidence type="ECO:0000256" key="5">
    <source>
        <dbReference type="ARBA" id="ARBA00022989"/>
    </source>
</evidence>
<dbReference type="KEGG" id="gur:Gura_3336"/>
<feature type="transmembrane region" description="Helical" evidence="7">
    <location>
        <begin position="266"/>
        <end position="287"/>
    </location>
</feature>
<sequence length="321" mass="34726">MMNATVNIRVIETVAAFATVVALCVLLKNKGIVKEEHEAIFARLLTQAALPAVIFSQLATHPVEPSQLLMVITIIVAALVSMVVSWGLGKTLRIDRPQLGALMLTSSFGSSALLGYPVIQYVFPDNPQALADAVFMSEVGVGLPIFILGPLIGMYFGEAMEDGPSRQKALSDYFRSPIFAAVIAGIVASQFPELRQFPWLAPFWEALHMIEGSLATLACMVLALQLKFSSLRGTFWALLLGSALIQMVLQPWVAHMQAGWYHLSVVQTQVTVLITTMPAAVLGPVFASRYRCAGNTASALVMSHILLSMAIIPLSFAILNR</sequence>
<keyword evidence="4 7" id="KW-0812">Transmembrane</keyword>
<proteinExistence type="predicted"/>
<keyword evidence="9" id="KW-1185">Reference proteome</keyword>
<evidence type="ECO:0000256" key="3">
    <source>
        <dbReference type="ARBA" id="ARBA00022475"/>
    </source>
</evidence>
<feature type="transmembrane region" description="Helical" evidence="7">
    <location>
        <begin position="6"/>
        <end position="27"/>
    </location>
</feature>
<feature type="transmembrane region" description="Helical" evidence="7">
    <location>
        <begin position="203"/>
        <end position="223"/>
    </location>
</feature>
<feature type="transmembrane region" description="Helical" evidence="7">
    <location>
        <begin position="39"/>
        <end position="56"/>
    </location>
</feature>
<evidence type="ECO:0000256" key="7">
    <source>
        <dbReference type="SAM" id="Phobius"/>
    </source>
</evidence>
<dbReference type="PANTHER" id="PTHR36838:SF3">
    <property type="entry name" value="TRANSPORTER AUXIN EFFLUX CARRIER EC FAMILY"/>
    <property type="match status" value="1"/>
</dbReference>
<dbReference type="AlphaFoldDB" id="A5G6S5"/>
<keyword evidence="3" id="KW-1003">Cell membrane</keyword>
<keyword evidence="5 7" id="KW-1133">Transmembrane helix</keyword>
<name>A5G6S5_GEOUR</name>
<feature type="transmembrane region" description="Helical" evidence="7">
    <location>
        <begin position="235"/>
        <end position="254"/>
    </location>
</feature>
<dbReference type="HOGENOM" id="CLU_056175_5_2_7"/>
<keyword evidence="2" id="KW-0813">Transport</keyword>
<feature type="transmembrane region" description="Helical" evidence="7">
    <location>
        <begin position="299"/>
        <end position="319"/>
    </location>
</feature>
<evidence type="ECO:0000256" key="4">
    <source>
        <dbReference type="ARBA" id="ARBA00022692"/>
    </source>
</evidence>
<evidence type="ECO:0000313" key="9">
    <source>
        <dbReference type="Proteomes" id="UP000006695"/>
    </source>
</evidence>
<dbReference type="OrthoDB" id="5499071at2"/>
<evidence type="ECO:0000256" key="6">
    <source>
        <dbReference type="ARBA" id="ARBA00023136"/>
    </source>
</evidence>
<gene>
    <name evidence="8" type="ordered locus">Gura_3336</name>
</gene>
<reference evidence="8 9" key="1">
    <citation type="submission" date="2007-05" db="EMBL/GenBank/DDBJ databases">
        <title>Complete sequence of Geobacter uraniireducens Rf4.</title>
        <authorList>
            <consortium name="US DOE Joint Genome Institute"/>
            <person name="Copeland A."/>
            <person name="Lucas S."/>
            <person name="Lapidus A."/>
            <person name="Barry K."/>
            <person name="Detter J.C."/>
            <person name="Glavina del Rio T."/>
            <person name="Hammon N."/>
            <person name="Israni S."/>
            <person name="Dalin E."/>
            <person name="Tice H."/>
            <person name="Pitluck S."/>
            <person name="Chertkov O."/>
            <person name="Brettin T."/>
            <person name="Bruce D."/>
            <person name="Han C."/>
            <person name="Schmutz J."/>
            <person name="Larimer F."/>
            <person name="Land M."/>
            <person name="Hauser L."/>
            <person name="Kyrpides N."/>
            <person name="Mikhailova N."/>
            <person name="Shelobolina E."/>
            <person name="Aklujkar M."/>
            <person name="Lovley D."/>
            <person name="Richardson P."/>
        </authorList>
    </citation>
    <scope>NUCLEOTIDE SEQUENCE [LARGE SCALE GENOMIC DNA]</scope>
    <source>
        <strain evidence="8 9">Rf4</strain>
    </source>
</reference>
<feature type="transmembrane region" description="Helical" evidence="7">
    <location>
        <begin position="68"/>
        <end position="89"/>
    </location>
</feature>
<feature type="transmembrane region" description="Helical" evidence="7">
    <location>
        <begin position="101"/>
        <end position="123"/>
    </location>
</feature>
<dbReference type="Proteomes" id="UP000006695">
    <property type="component" value="Chromosome"/>
</dbReference>
<feature type="transmembrane region" description="Helical" evidence="7">
    <location>
        <begin position="173"/>
        <end position="191"/>
    </location>
</feature>
<evidence type="ECO:0000256" key="2">
    <source>
        <dbReference type="ARBA" id="ARBA00022448"/>
    </source>
</evidence>
<dbReference type="GO" id="GO:0055085">
    <property type="term" value="P:transmembrane transport"/>
    <property type="evidence" value="ECO:0007669"/>
    <property type="project" value="InterPro"/>
</dbReference>
<dbReference type="RefSeq" id="WP_011940154.1">
    <property type="nucleotide sequence ID" value="NC_009483.1"/>
</dbReference>
<comment type="subcellular location">
    <subcellularLocation>
        <location evidence="1">Membrane</location>
        <topology evidence="1">Multi-pass membrane protein</topology>
    </subcellularLocation>
</comment>
<keyword evidence="6 7" id="KW-0472">Membrane</keyword>
<feature type="transmembrane region" description="Helical" evidence="7">
    <location>
        <begin position="129"/>
        <end position="152"/>
    </location>
</feature>
<dbReference type="GO" id="GO:0016020">
    <property type="term" value="C:membrane"/>
    <property type="evidence" value="ECO:0007669"/>
    <property type="project" value="UniProtKB-SubCell"/>
</dbReference>
<dbReference type="PANTHER" id="PTHR36838">
    <property type="entry name" value="AUXIN EFFLUX CARRIER FAMILY PROTEIN"/>
    <property type="match status" value="1"/>
</dbReference>
<organism evidence="8 9">
    <name type="scientific">Geotalea uraniireducens (strain Rf4)</name>
    <name type="common">Geobacter uraniireducens</name>
    <dbReference type="NCBI Taxonomy" id="351605"/>
    <lineage>
        <taxon>Bacteria</taxon>
        <taxon>Pseudomonadati</taxon>
        <taxon>Thermodesulfobacteriota</taxon>
        <taxon>Desulfuromonadia</taxon>
        <taxon>Geobacterales</taxon>
        <taxon>Geobacteraceae</taxon>
        <taxon>Geotalea</taxon>
    </lineage>
</organism>
<protein>
    <submittedName>
        <fullName evidence="8">Auxin Efflux Carrier</fullName>
    </submittedName>
</protein>
<dbReference type="Pfam" id="PF03547">
    <property type="entry name" value="Mem_trans"/>
    <property type="match status" value="1"/>
</dbReference>
<dbReference type="InterPro" id="IPR004776">
    <property type="entry name" value="Mem_transp_PIN-like"/>
</dbReference>